<dbReference type="EMBL" id="JBEFKJ010000054">
    <property type="protein sequence ID" value="KAL2036705.1"/>
    <property type="molecule type" value="Genomic_DNA"/>
</dbReference>
<evidence type="ECO:0000313" key="2">
    <source>
        <dbReference type="EMBL" id="KAL2036705.1"/>
    </source>
</evidence>
<protein>
    <submittedName>
        <fullName evidence="2">Uncharacterized protein</fullName>
    </submittedName>
</protein>
<feature type="signal peptide" evidence="1">
    <location>
        <begin position="1"/>
        <end position="18"/>
    </location>
</feature>
<evidence type="ECO:0000313" key="3">
    <source>
        <dbReference type="Proteomes" id="UP001590950"/>
    </source>
</evidence>
<evidence type="ECO:0000256" key="1">
    <source>
        <dbReference type="SAM" id="SignalP"/>
    </source>
</evidence>
<reference evidence="2 3" key="1">
    <citation type="submission" date="2024-09" db="EMBL/GenBank/DDBJ databases">
        <title>Rethinking Asexuality: The Enigmatic Case of Functional Sexual Genes in Lepraria (Stereocaulaceae).</title>
        <authorList>
            <person name="Doellman M."/>
            <person name="Sun Y."/>
            <person name="Barcenas-Pena A."/>
            <person name="Lumbsch H.T."/>
            <person name="Grewe F."/>
        </authorList>
    </citation>
    <scope>NUCLEOTIDE SEQUENCE [LARGE SCALE GENOMIC DNA]</scope>
    <source>
        <strain evidence="2 3">Mercado 3170</strain>
    </source>
</reference>
<gene>
    <name evidence="2" type="ORF">N7G274_010577</name>
</gene>
<feature type="chain" id="PRO_5046696068" evidence="1">
    <location>
        <begin position="19"/>
        <end position="126"/>
    </location>
</feature>
<sequence>MKFTTASILALLTAFAHSAPAPAPDYQPPACNPNPHGRYCSATLYGAAGVEQTISYEINFQVDYLDVPFSVSKIQNLDDPSTGNYEYWTFYGIDGSVTNVGPGQTVDVGPPQVQTRAYCQIQCPAY</sequence>
<keyword evidence="3" id="KW-1185">Reference proteome</keyword>
<dbReference type="Proteomes" id="UP001590950">
    <property type="component" value="Unassembled WGS sequence"/>
</dbReference>
<keyword evidence="1" id="KW-0732">Signal</keyword>
<proteinExistence type="predicted"/>
<accession>A0ABR3ZVH7</accession>
<name>A0ABR3ZVH7_9LECA</name>
<comment type="caution">
    <text evidence="2">The sequence shown here is derived from an EMBL/GenBank/DDBJ whole genome shotgun (WGS) entry which is preliminary data.</text>
</comment>
<organism evidence="2 3">
    <name type="scientific">Stereocaulon virgatum</name>
    <dbReference type="NCBI Taxonomy" id="373712"/>
    <lineage>
        <taxon>Eukaryota</taxon>
        <taxon>Fungi</taxon>
        <taxon>Dikarya</taxon>
        <taxon>Ascomycota</taxon>
        <taxon>Pezizomycotina</taxon>
        <taxon>Lecanoromycetes</taxon>
        <taxon>OSLEUM clade</taxon>
        <taxon>Lecanoromycetidae</taxon>
        <taxon>Lecanorales</taxon>
        <taxon>Lecanorineae</taxon>
        <taxon>Stereocaulaceae</taxon>
        <taxon>Stereocaulon</taxon>
    </lineage>
</organism>